<evidence type="ECO:0008006" key="3">
    <source>
        <dbReference type="Google" id="ProtNLM"/>
    </source>
</evidence>
<proteinExistence type="predicted"/>
<dbReference type="InterPro" id="IPR026483">
    <property type="entry name" value="Cas_Csx17"/>
</dbReference>
<accession>A0A110BII7</accession>
<dbReference type="GeneID" id="27138708"/>
<organism evidence="1 2">
    <name type="scientific">Methanoculleus bourgensis</name>
    <dbReference type="NCBI Taxonomy" id="83986"/>
    <lineage>
        <taxon>Archaea</taxon>
        <taxon>Methanobacteriati</taxon>
        <taxon>Methanobacteriota</taxon>
        <taxon>Stenosarchaea group</taxon>
        <taxon>Methanomicrobia</taxon>
        <taxon>Methanomicrobiales</taxon>
        <taxon>Methanomicrobiaceae</taxon>
        <taxon>Methanoculleus</taxon>
    </lineage>
</organism>
<dbReference type="EMBL" id="LT158599">
    <property type="protein sequence ID" value="CVK34475.1"/>
    <property type="molecule type" value="Genomic_DNA"/>
</dbReference>
<protein>
    <recommendedName>
        <fullName evidence="3">Type I-U CRISPR-associated protein Csx17</fullName>
    </recommendedName>
</protein>
<evidence type="ECO:0000313" key="2">
    <source>
        <dbReference type="Proteomes" id="UP000069850"/>
    </source>
</evidence>
<sequence length="801" mass="87910">MTRIALSGCTSEPFSSYLTGLAVLRLVSEQKDRDARGWWDGGGFHLESSLDEEGLLNFFLNEYVPTPIVSPWNGGSGFYGGDNTEGIDAIMQSDSERFALYRETIRKVKSFPEMPETQLPLGRMLELLESEFTGRSGQKMLDLVNETRELVNRAAPLLTPKSPLGLTIEDLEAEAKLPKNASQAEKERATAIKNLIKSAKKIRSAIKQRMRSSGKTQVILACRDRLDARVVEWIDAVAAINHTGEAEFPAILGTGGNEGRLEYSNTFMKNLSSLLLSDDQSASCSLLRNTLFGDPTSHLQVASVGQYDPGRAGGFNQGHGIENKDFPVNPWSFVLTMEGTISWASSVARRQRSTGPGFLRSPFTVRPTPVGYASSCDKDENDARAEIWAPLWGCPVGYHELRSFLSEGRADVGRKPASTGIEFAEAASSLGVDRGVTEFVRYSLLKRRGDSYVALPAGRFPVSARTESDLIRELNQLLGSVDNFLRKFKGDGPPASFSSARREIDEAIYTLLIHGGATHVKYLVAAIGRLERLMAQRGPERDPKLARPVSGLSPRWIVAADDGSIEVRIAAALASIGATGDVGPIRANLAPVDPAKPWRWDIGRGQVAWHGNSLTSRLTSVLSRRMMDAQRTGAERNPLWGAISLSPEDACALIDGRVDESLIEDLLFGFTWIRWSDTEPLRTVRRDLMVQKGWIRPTTERLVPRSFALLKLLFLPGEIKMNGDAMTIRPEPSIVPRLKGGHVQDACKVAGRRLSSAGLIPITSDFPDGGDGVRIAAALLLPIQREQEIMRLVLRPQQKKA</sequence>
<gene>
    <name evidence="1" type="ORF">MMAB1_3262</name>
</gene>
<dbReference type="Proteomes" id="UP000069850">
    <property type="component" value="Chromosome 1"/>
</dbReference>
<dbReference type="NCBIfam" id="TIGR04113">
    <property type="entry name" value="cas_csx17"/>
    <property type="match status" value="1"/>
</dbReference>
<dbReference type="OrthoDB" id="386922at2157"/>
<dbReference type="AlphaFoldDB" id="A0A110BII7"/>
<evidence type="ECO:0000313" key="1">
    <source>
        <dbReference type="EMBL" id="CVK34475.1"/>
    </source>
</evidence>
<reference evidence="1 2" key="1">
    <citation type="submission" date="2016-01" db="EMBL/GenBank/DDBJ databases">
        <authorList>
            <person name="Manzoor S."/>
        </authorList>
    </citation>
    <scope>NUCLEOTIDE SEQUENCE [LARGE SCALE GENOMIC DNA]</scope>
    <source>
        <strain evidence="1">Methanoculleus sp MAB1</strain>
    </source>
</reference>
<dbReference type="KEGG" id="mema:MMAB1_3262"/>
<dbReference type="GeneID" id="13354512"/>
<dbReference type="RefSeq" id="WP_014868356.1">
    <property type="nucleotide sequence ID" value="NZ_JAHAVR010000007.1"/>
</dbReference>
<dbReference type="OMA" id="FTNNFMQ"/>
<name>A0A110BII7_9EURY</name>